<protein>
    <submittedName>
        <fullName evidence="7">Acetolactate synthase</fullName>
    </submittedName>
</protein>
<name>A0ABQ2M6B7_9MICC</name>
<dbReference type="InterPro" id="IPR045229">
    <property type="entry name" value="TPP_enz"/>
</dbReference>
<evidence type="ECO:0000259" key="4">
    <source>
        <dbReference type="Pfam" id="PF00205"/>
    </source>
</evidence>
<organism evidence="7 8">
    <name type="scientific">Citricoccus zhacaiensis</name>
    <dbReference type="NCBI Taxonomy" id="489142"/>
    <lineage>
        <taxon>Bacteria</taxon>
        <taxon>Bacillati</taxon>
        <taxon>Actinomycetota</taxon>
        <taxon>Actinomycetes</taxon>
        <taxon>Micrococcales</taxon>
        <taxon>Micrococcaceae</taxon>
        <taxon>Citricoccus</taxon>
    </lineage>
</organism>
<dbReference type="Pfam" id="PF02776">
    <property type="entry name" value="TPP_enzyme_N"/>
    <property type="match status" value="1"/>
</dbReference>
<dbReference type="Pfam" id="PF00205">
    <property type="entry name" value="TPP_enzyme_M"/>
    <property type="match status" value="1"/>
</dbReference>
<proteinExistence type="inferred from homology"/>
<comment type="similarity">
    <text evidence="1 3">Belongs to the TPP enzyme family.</text>
</comment>
<evidence type="ECO:0000259" key="5">
    <source>
        <dbReference type="Pfam" id="PF02775"/>
    </source>
</evidence>
<dbReference type="CDD" id="cd00568">
    <property type="entry name" value="TPP_enzymes"/>
    <property type="match status" value="1"/>
</dbReference>
<dbReference type="EMBL" id="BMLQ01000007">
    <property type="protein sequence ID" value="GGO47342.1"/>
    <property type="molecule type" value="Genomic_DNA"/>
</dbReference>
<evidence type="ECO:0000313" key="8">
    <source>
        <dbReference type="Proteomes" id="UP000642509"/>
    </source>
</evidence>
<sequence length="545" mass="57445">MTEVVNTSQYLGRFLAEWTPTLFGLMGDANMRYLSEYMDRGGRFVTVAHEAAAVSMADGRARVTGAVGTASVTHGPGFTNTLTALTEAARYRSPIVVFTGSTRPGRTVFQQFDLRAAADAAGAGFESLCAAATLPEDLIRAYRRARTERRPIVVDFPALLDGEPLPEHVTTASMPVPDHSTTPAQVPPVPAPELIDAAVRAITAIERPVILAGRGALSPGAQDAIGRLGCLLGAPLATTLLARGLFAGHPLDIGLMGGLSFGPTVDLLREADGFIVFGAGLNAFTAGDRTNLLAGRTVIQIDSDPAAFEDSGQVDVAVLGDAGAAAEALARRLPDSPDRVQESRQRAAAVHGFNPRDHYRTDWTGYGLSVRDAALALQEVLPADKFVVSDLGRFIATSWRHISGTAPGTFTHTGTFGSIGLGLSTALGAATASERPVIALVGDGGLMMSIGELGTAARAGLPVFLIVFNDGAYGAEYSKLAGYGLDPDRSLMDWPDLATLARGFGWEARTVSSVEEIRALDLTQPVEVPTLLDVRVDPQVDHFEW</sequence>
<dbReference type="InterPro" id="IPR012001">
    <property type="entry name" value="Thiamin_PyroP_enz_TPP-bd_dom"/>
</dbReference>
<comment type="caution">
    <text evidence="7">The sequence shown here is derived from an EMBL/GenBank/DDBJ whole genome shotgun (WGS) entry which is preliminary data.</text>
</comment>
<evidence type="ECO:0000256" key="3">
    <source>
        <dbReference type="RuleBase" id="RU362132"/>
    </source>
</evidence>
<gene>
    <name evidence="7" type="ORF">GCM10010977_24350</name>
</gene>
<keyword evidence="2 3" id="KW-0786">Thiamine pyrophosphate</keyword>
<dbReference type="InterPro" id="IPR029035">
    <property type="entry name" value="DHS-like_NAD/FAD-binding_dom"/>
</dbReference>
<feature type="domain" description="Thiamine pyrophosphate enzyme N-terminal TPP-binding" evidence="6">
    <location>
        <begin position="7"/>
        <end position="107"/>
    </location>
</feature>
<dbReference type="InterPro" id="IPR012000">
    <property type="entry name" value="Thiamin_PyroP_enz_cen_dom"/>
</dbReference>
<feature type="domain" description="Thiamine pyrophosphate enzyme TPP-binding" evidence="5">
    <location>
        <begin position="392"/>
        <end position="519"/>
    </location>
</feature>
<accession>A0ABQ2M6B7</accession>
<evidence type="ECO:0000256" key="1">
    <source>
        <dbReference type="ARBA" id="ARBA00007812"/>
    </source>
</evidence>
<dbReference type="SUPFAM" id="SSF52518">
    <property type="entry name" value="Thiamin diphosphate-binding fold (THDP-binding)"/>
    <property type="match status" value="2"/>
</dbReference>
<evidence type="ECO:0000313" key="7">
    <source>
        <dbReference type="EMBL" id="GGO47342.1"/>
    </source>
</evidence>
<dbReference type="Gene3D" id="3.40.50.970">
    <property type="match status" value="2"/>
</dbReference>
<dbReference type="Proteomes" id="UP000642509">
    <property type="component" value="Unassembled WGS sequence"/>
</dbReference>
<reference evidence="8" key="1">
    <citation type="journal article" date="2019" name="Int. J. Syst. Evol. Microbiol.">
        <title>The Global Catalogue of Microorganisms (GCM) 10K type strain sequencing project: providing services to taxonomists for standard genome sequencing and annotation.</title>
        <authorList>
            <consortium name="The Broad Institute Genomics Platform"/>
            <consortium name="The Broad Institute Genome Sequencing Center for Infectious Disease"/>
            <person name="Wu L."/>
            <person name="Ma J."/>
        </authorList>
    </citation>
    <scope>NUCLEOTIDE SEQUENCE [LARGE SCALE GENOMIC DNA]</scope>
    <source>
        <strain evidence="8">CGMCC 1.7064</strain>
    </source>
</reference>
<keyword evidence="8" id="KW-1185">Reference proteome</keyword>
<dbReference type="PANTHER" id="PTHR18968">
    <property type="entry name" value="THIAMINE PYROPHOSPHATE ENZYMES"/>
    <property type="match status" value="1"/>
</dbReference>
<dbReference type="PANTHER" id="PTHR18968:SF13">
    <property type="entry name" value="ACETOLACTATE SYNTHASE CATALYTIC SUBUNIT, MITOCHONDRIAL"/>
    <property type="match status" value="1"/>
</dbReference>
<dbReference type="Pfam" id="PF02775">
    <property type="entry name" value="TPP_enzyme_C"/>
    <property type="match status" value="1"/>
</dbReference>
<dbReference type="CDD" id="cd07035">
    <property type="entry name" value="TPP_PYR_POX_like"/>
    <property type="match status" value="1"/>
</dbReference>
<feature type="domain" description="Thiamine pyrophosphate enzyme central" evidence="4">
    <location>
        <begin position="195"/>
        <end position="329"/>
    </location>
</feature>
<evidence type="ECO:0000259" key="6">
    <source>
        <dbReference type="Pfam" id="PF02776"/>
    </source>
</evidence>
<dbReference type="InterPro" id="IPR011766">
    <property type="entry name" value="TPP_enzyme_TPP-bd"/>
</dbReference>
<evidence type="ECO:0000256" key="2">
    <source>
        <dbReference type="ARBA" id="ARBA00023052"/>
    </source>
</evidence>
<dbReference type="SUPFAM" id="SSF52467">
    <property type="entry name" value="DHS-like NAD/FAD-binding domain"/>
    <property type="match status" value="1"/>
</dbReference>
<dbReference type="Gene3D" id="3.40.50.1220">
    <property type="entry name" value="TPP-binding domain"/>
    <property type="match status" value="1"/>
</dbReference>
<dbReference type="InterPro" id="IPR029061">
    <property type="entry name" value="THDP-binding"/>
</dbReference>